<feature type="coiled-coil region" evidence="9">
    <location>
        <begin position="579"/>
        <end position="706"/>
    </location>
</feature>
<keyword evidence="5 9" id="KW-0175">Coiled coil</keyword>
<sequence length="1133" mass="130109">MNRQAYFYRVPPQELHRRSQLQPEPAKTKALQTVIEMKVWVLEIDFLFYFRLESEISEDFGRWITVGNCLHKTPVLADTACLFTLLAPPLDYSHYISLPAGVLSQASCTRYGISWQFDPCCRYLVEYDAYRLSRLPLHTLTSSTLVVLVLKDDLHRKRLHNTIALAALGYYVKKIYELCADTKIASLERNIRDLEDEIQMLKANGVLNPEDREEEIKQIEVYKSHSKFMKTKIDQLKQELSKKESELLALQTKLETLSNQNSDCKQHIEVLKESLTAKEQRAAILQTEILDNRVNFARQLHTLAFLRVLLFGAFGHYQHQNQKKAHSQRCEVDALRLRLEEKESFLNKKTKQLQDLTEEKGTLAGEIRDMKDMLEVKERKINVLQKKIENLQEQLKDKDKQLTNLKDRVKSLQTDSSNTDTALATLEEALSEKHALACTLIGSQLFFWAIASQERIIERLKEQRERDDRERLEEIESFRKENKDLKEKVNALQAELTEKESSLIDLKEHASSLASAGLKRDSKLKSLEIAIEQKKEECNKLEAQLKKAHNIEDDSRMNPEFADRIKQLDKEASYYRDECGKAQAEVDRLLEILKEVENEKNDKDKKIAELERHMKDQNKKVANLKHNQQLEKKKNAQLLEEVRRREDSMADNSQHLQIEELMNALEKTRQELDATKARLASTQQSLAEKEAHLANLRIERRKQLEEILEMKPKRNQGHDMYGLNENNGLAARCQTVFCQEHPGNWNGSALTWPTGRVLRGSGLAEFHTEKALKSGGLPEGLLPWCEDQDLGYFIIWAVLEFVDIDEVKQNLRLPRDLFPLMMAMPKKSFYYIYQKQVDIGIGPPQEHPCDTRCPLSPGVLFSLASGVLALYTVNLSLLCGFVAAFGFVFDALGILEAGELVVHKTNEVPIHGVSSLENKETKSILRSFQIVKSSMKEQCNVTGQWLGYKEALLAAISEKDANIALLELSASKKKKTQEEVMALKREKDRLVHQLKQQVYRPRKQPPSSNIPCTCDAGYSPDITAKYHGSSYDAYMIQRSQEKQRLRSPLLSFGKIHLMWQSFVSANNSAWPLSEGAFLGAPRGTLVCEYSDLIRKNTDVGINKFWHRAMMLVDASRQNEELSFCATSTWTTLI</sequence>
<dbReference type="Gene3D" id="1.20.5.340">
    <property type="match status" value="1"/>
</dbReference>
<gene>
    <name evidence="10" type="ORF">EI555_006876</name>
</gene>
<dbReference type="PANTHER" id="PTHR18861">
    <property type="entry name" value="ELKS/RAB6-INTERACTING/CAST PROTEIN"/>
    <property type="match status" value="1"/>
</dbReference>
<proteinExistence type="predicted"/>
<dbReference type="SUPFAM" id="SSF90257">
    <property type="entry name" value="Myosin rod fragments"/>
    <property type="match status" value="1"/>
</dbReference>
<accession>A0A4U1F3P0</accession>
<keyword evidence="6" id="KW-0206">Cytoskeleton</keyword>
<comment type="subcellular location">
    <subcellularLocation>
        <location evidence="1">Cytoplasm</location>
        <location evidence="1">Cytoskeleton</location>
    </subcellularLocation>
    <subcellularLocation>
        <location evidence="8">Presynapse</location>
    </subcellularLocation>
</comment>
<dbReference type="GO" id="GO:0005743">
    <property type="term" value="C:mitochondrial inner membrane"/>
    <property type="evidence" value="ECO:0007669"/>
    <property type="project" value="InterPro"/>
</dbReference>
<evidence type="ECO:0000256" key="3">
    <source>
        <dbReference type="ARBA" id="ARBA00022553"/>
    </source>
</evidence>
<feature type="coiled-coil region" evidence="9">
    <location>
        <begin position="177"/>
        <end position="288"/>
    </location>
</feature>
<keyword evidence="7" id="KW-0966">Cell projection</keyword>
<dbReference type="Proteomes" id="UP000308365">
    <property type="component" value="Unassembled WGS sequence"/>
</dbReference>
<dbReference type="GO" id="GO:0007274">
    <property type="term" value="P:neuromuscular synaptic transmission"/>
    <property type="evidence" value="ECO:0007669"/>
    <property type="project" value="TreeGrafter"/>
</dbReference>
<dbReference type="GO" id="GO:0030424">
    <property type="term" value="C:axon"/>
    <property type="evidence" value="ECO:0007669"/>
    <property type="project" value="UniProtKB-SubCell"/>
</dbReference>
<evidence type="ECO:0000313" key="11">
    <source>
        <dbReference type="Proteomes" id="UP000308365"/>
    </source>
</evidence>
<dbReference type="GO" id="GO:0098882">
    <property type="term" value="F:structural constituent of presynaptic active zone"/>
    <property type="evidence" value="ECO:0007669"/>
    <property type="project" value="TreeGrafter"/>
</dbReference>
<dbReference type="Pfam" id="PF10174">
    <property type="entry name" value="Cast"/>
    <property type="match status" value="4"/>
</dbReference>
<dbReference type="EMBL" id="RWIC01000429">
    <property type="protein sequence ID" value="TKC43961.1"/>
    <property type="molecule type" value="Genomic_DNA"/>
</dbReference>
<dbReference type="AlphaFoldDB" id="A0A4U1F3P0"/>
<protein>
    <recommendedName>
        <fullName evidence="12">ERC protein 2</fullName>
    </recommendedName>
</protein>
<evidence type="ECO:0008006" key="12">
    <source>
        <dbReference type="Google" id="ProtNLM"/>
    </source>
</evidence>
<evidence type="ECO:0000256" key="7">
    <source>
        <dbReference type="ARBA" id="ARBA00023273"/>
    </source>
</evidence>
<keyword evidence="2" id="KW-0963">Cytoplasm</keyword>
<organism evidence="10 11">
    <name type="scientific">Monodon monoceros</name>
    <name type="common">Narwhal</name>
    <name type="synonym">Ceratodon monodon</name>
    <dbReference type="NCBI Taxonomy" id="40151"/>
    <lineage>
        <taxon>Eukaryota</taxon>
        <taxon>Metazoa</taxon>
        <taxon>Chordata</taxon>
        <taxon>Craniata</taxon>
        <taxon>Vertebrata</taxon>
        <taxon>Euteleostomi</taxon>
        <taxon>Mammalia</taxon>
        <taxon>Eutheria</taxon>
        <taxon>Laurasiatheria</taxon>
        <taxon>Artiodactyla</taxon>
        <taxon>Whippomorpha</taxon>
        <taxon>Cetacea</taxon>
        <taxon>Odontoceti</taxon>
        <taxon>Monodontidae</taxon>
        <taxon>Monodon</taxon>
    </lineage>
</organism>
<evidence type="ECO:0000256" key="6">
    <source>
        <dbReference type="ARBA" id="ARBA00023212"/>
    </source>
</evidence>
<evidence type="ECO:0000313" key="10">
    <source>
        <dbReference type="EMBL" id="TKC43961.1"/>
    </source>
</evidence>
<dbReference type="GO" id="GO:0048167">
    <property type="term" value="P:regulation of synaptic plasticity"/>
    <property type="evidence" value="ECO:0007669"/>
    <property type="project" value="TreeGrafter"/>
</dbReference>
<comment type="caution">
    <text evidence="10">The sequence shown here is derived from an EMBL/GenBank/DDBJ whole genome shotgun (WGS) entry which is preliminary data.</text>
</comment>
<evidence type="ECO:0000256" key="5">
    <source>
        <dbReference type="ARBA" id="ARBA00023054"/>
    </source>
</evidence>
<feature type="coiled-coil region" evidence="9">
    <location>
        <begin position="450"/>
        <end position="551"/>
    </location>
</feature>
<keyword evidence="3" id="KW-0597">Phosphoprotein</keyword>
<evidence type="ECO:0000256" key="2">
    <source>
        <dbReference type="ARBA" id="ARBA00022490"/>
    </source>
</evidence>
<name>A0A4U1F3P0_MONMO</name>
<dbReference type="GO" id="GO:0007005">
    <property type="term" value="P:mitochondrion organization"/>
    <property type="evidence" value="ECO:0007669"/>
    <property type="project" value="InterPro"/>
</dbReference>
<dbReference type="GO" id="GO:0048788">
    <property type="term" value="C:cytoskeleton of presynaptic active zone"/>
    <property type="evidence" value="ECO:0007669"/>
    <property type="project" value="TreeGrafter"/>
</dbReference>
<dbReference type="PANTHER" id="PTHR18861:SF3">
    <property type="entry name" value="ERC PROTEIN 2"/>
    <property type="match status" value="1"/>
</dbReference>
<evidence type="ECO:0000256" key="1">
    <source>
        <dbReference type="ARBA" id="ARBA00004245"/>
    </source>
</evidence>
<dbReference type="InterPro" id="IPR019323">
    <property type="entry name" value="ELKS/CAST"/>
</dbReference>
<evidence type="ECO:0000256" key="9">
    <source>
        <dbReference type="SAM" id="Coils"/>
    </source>
</evidence>
<evidence type="ECO:0000256" key="4">
    <source>
        <dbReference type="ARBA" id="ARBA00023018"/>
    </source>
</evidence>
<keyword evidence="4" id="KW-0770">Synapse</keyword>
<evidence type="ECO:0000256" key="8">
    <source>
        <dbReference type="ARBA" id="ARBA00034106"/>
    </source>
</evidence>
<feature type="coiled-coil region" evidence="9">
    <location>
        <begin position="966"/>
        <end position="993"/>
    </location>
</feature>
<feature type="coiled-coil region" evidence="9">
    <location>
        <begin position="339"/>
        <end position="415"/>
    </location>
</feature>
<reference evidence="11" key="1">
    <citation type="journal article" date="2019" name="IScience">
        <title>Narwhal Genome Reveals Long-Term Low Genetic Diversity despite Current Large Abundance Size.</title>
        <authorList>
            <person name="Westbury M.V."/>
            <person name="Petersen B."/>
            <person name="Garde E."/>
            <person name="Heide-Jorgensen M.P."/>
            <person name="Lorenzen E.D."/>
        </authorList>
    </citation>
    <scope>NUCLEOTIDE SEQUENCE [LARGE SCALE GENOMIC DNA]</scope>
</reference>